<dbReference type="RefSeq" id="WP_092076821.1">
    <property type="nucleotide sequence ID" value="NZ_CALFZY010000030.1"/>
</dbReference>
<organism evidence="2 3">
    <name type="scientific">Desulfuromonas thiophila</name>
    <dbReference type="NCBI Taxonomy" id="57664"/>
    <lineage>
        <taxon>Bacteria</taxon>
        <taxon>Pseudomonadati</taxon>
        <taxon>Thermodesulfobacteriota</taxon>
        <taxon>Desulfuromonadia</taxon>
        <taxon>Desulfuromonadales</taxon>
        <taxon>Desulfuromonadaceae</taxon>
        <taxon>Desulfuromonas</taxon>
    </lineage>
</organism>
<dbReference type="EMBL" id="FNAQ01000003">
    <property type="protein sequence ID" value="SDE07693.1"/>
    <property type="molecule type" value="Genomic_DNA"/>
</dbReference>
<dbReference type="InterPro" id="IPR050397">
    <property type="entry name" value="Env_Response_Regulators"/>
</dbReference>
<dbReference type="Gene3D" id="2.60.120.10">
    <property type="entry name" value="Jelly Rolls"/>
    <property type="match status" value="1"/>
</dbReference>
<dbReference type="InterPro" id="IPR000595">
    <property type="entry name" value="cNMP-bd_dom"/>
</dbReference>
<evidence type="ECO:0000313" key="3">
    <source>
        <dbReference type="Proteomes" id="UP000243205"/>
    </source>
</evidence>
<dbReference type="Proteomes" id="UP000243205">
    <property type="component" value="Unassembled WGS sequence"/>
</dbReference>
<dbReference type="SMART" id="SM00100">
    <property type="entry name" value="cNMP"/>
    <property type="match status" value="1"/>
</dbReference>
<dbReference type="PANTHER" id="PTHR24567:SF74">
    <property type="entry name" value="HTH-TYPE TRANSCRIPTIONAL REGULATOR ARCR"/>
    <property type="match status" value="1"/>
</dbReference>
<dbReference type="PROSITE" id="PS50042">
    <property type="entry name" value="CNMP_BINDING_3"/>
    <property type="match status" value="1"/>
</dbReference>
<gene>
    <name evidence="2" type="ORF">SAMN05661003_103192</name>
</gene>
<name>A0A1G6ZZ79_9BACT</name>
<dbReference type="Pfam" id="PF00027">
    <property type="entry name" value="cNMP_binding"/>
    <property type="match status" value="1"/>
</dbReference>
<evidence type="ECO:0000259" key="1">
    <source>
        <dbReference type="PROSITE" id="PS50042"/>
    </source>
</evidence>
<dbReference type="CDD" id="cd00038">
    <property type="entry name" value="CAP_ED"/>
    <property type="match status" value="1"/>
</dbReference>
<proteinExistence type="predicted"/>
<dbReference type="InterPro" id="IPR014710">
    <property type="entry name" value="RmlC-like_jellyroll"/>
</dbReference>
<feature type="domain" description="Cyclic nucleotide-binding" evidence="1">
    <location>
        <begin position="17"/>
        <end position="120"/>
    </location>
</feature>
<keyword evidence="3" id="KW-1185">Reference proteome</keyword>
<sequence length="154" mass="17675">MMAADEQCLQIKRAFRFFHFLEEADCMQLAEYFECRCLAAGEELWREGERSHYVAFIVTGRIETQKETAFRGKQVVVGVYGQESLVGIVSILTDEPRPVTAKALEACQLLLLSRAAFDRINREEPQLGNRLLKGMLFCLSMRLKQSYERLAAIF</sequence>
<dbReference type="InterPro" id="IPR018490">
    <property type="entry name" value="cNMP-bd_dom_sf"/>
</dbReference>
<protein>
    <submittedName>
        <fullName evidence="2">Cyclic nucleotide-binding domain-containing protein</fullName>
    </submittedName>
</protein>
<dbReference type="PANTHER" id="PTHR24567">
    <property type="entry name" value="CRP FAMILY TRANSCRIPTIONAL REGULATORY PROTEIN"/>
    <property type="match status" value="1"/>
</dbReference>
<dbReference type="OrthoDB" id="5401860at2"/>
<evidence type="ECO:0000313" key="2">
    <source>
        <dbReference type="EMBL" id="SDE07693.1"/>
    </source>
</evidence>
<dbReference type="SUPFAM" id="SSF51206">
    <property type="entry name" value="cAMP-binding domain-like"/>
    <property type="match status" value="1"/>
</dbReference>
<dbReference type="GO" id="GO:0005829">
    <property type="term" value="C:cytosol"/>
    <property type="evidence" value="ECO:0007669"/>
    <property type="project" value="TreeGrafter"/>
</dbReference>
<dbReference type="AlphaFoldDB" id="A0A1G6ZZ79"/>
<reference evidence="3" key="1">
    <citation type="submission" date="2016-10" db="EMBL/GenBank/DDBJ databases">
        <authorList>
            <person name="Varghese N."/>
            <person name="Submissions S."/>
        </authorList>
    </citation>
    <scope>NUCLEOTIDE SEQUENCE [LARGE SCALE GENOMIC DNA]</scope>
    <source>
        <strain evidence="3">DSM 8987</strain>
    </source>
</reference>
<accession>A0A1G6ZZ79</accession>
<dbReference type="GO" id="GO:0003700">
    <property type="term" value="F:DNA-binding transcription factor activity"/>
    <property type="evidence" value="ECO:0007669"/>
    <property type="project" value="TreeGrafter"/>
</dbReference>
<dbReference type="STRING" id="57664.SAMN05661003_103192"/>